<dbReference type="HOGENOM" id="CLU_629236_0_0_1"/>
<dbReference type="RefSeq" id="XP_001685070.1">
    <property type="nucleotide sequence ID" value="XM_001685018.1"/>
</dbReference>
<dbReference type="EMBL" id="FR796427">
    <property type="protein sequence ID" value="CAJ08272.1"/>
    <property type="molecule type" value="Genomic_DNA"/>
</dbReference>
<evidence type="ECO:0000256" key="1">
    <source>
        <dbReference type="SAM" id="Coils"/>
    </source>
</evidence>
<dbReference type="SMR" id="Q4Q6H8"/>
<keyword evidence="1" id="KW-0175">Coiled coil</keyword>
<gene>
    <name evidence="3" type="ORF">LMJF_31_0850</name>
</gene>
<dbReference type="VEuPathDB" id="TriTrypDB:LMJLV39_000019800"/>
<dbReference type="Proteomes" id="UP000000542">
    <property type="component" value="Chromosome 31"/>
</dbReference>
<organism evidence="3 4">
    <name type="scientific">Leishmania major</name>
    <dbReference type="NCBI Taxonomy" id="5664"/>
    <lineage>
        <taxon>Eukaryota</taxon>
        <taxon>Discoba</taxon>
        <taxon>Euglenozoa</taxon>
        <taxon>Kinetoplastea</taxon>
        <taxon>Metakinetoplastina</taxon>
        <taxon>Trypanosomatida</taxon>
        <taxon>Trypanosomatidae</taxon>
        <taxon>Leishmaniinae</taxon>
        <taxon>Leishmania</taxon>
    </lineage>
</organism>
<dbReference type="VEuPathDB" id="TriTrypDB:LMJSD75_080013100"/>
<keyword evidence="4" id="KW-1185">Reference proteome</keyword>
<dbReference type="InterPro" id="IPR027267">
    <property type="entry name" value="AH/BAR_dom_sf"/>
</dbReference>
<name>Q4Q6H8_LEIMA</name>
<sequence length="436" mass="47767">MSMQQDFVHPRQLDDMRAIHAAINSFSGVMTKMMMLMKELGTTLEQVSHSFDALTSLTFTKDEVKQYVHKFGEEIISMKEGIAFCEYNKLVHEDVLHPVEQLKKSLKEAEQAAKAEKSAFEKYKKAKQRVDKQEKAFAEKSKPLDTSKSYPTHVQARNNALVSLQNCKSEFEERFVMLMNDVESVTSTALRRYLELNAGYMTSVVDALTKTDPTVGEAAVFYRQEKQAHRQSAVEQCCLQVNSDLSTAHASQGYRFDPSRMNGCLHDSIKKSPNTFQQQHRLSNTVSPGQPPRCRMTSPAMPATEAGAPLPSRGASAVANVQTLKPTAEAATATTAAVITAPPSAVEDNADDEEFGSISQVGIAGREAPPLYTFARGPESVVSSAPPQPGYIASHNAALTTEFMTRMEANSIAASEVSALARRCSPCDPSESTGRL</sequence>
<dbReference type="GeneID" id="5654013"/>
<dbReference type="PANTHER" id="PTHR38148">
    <property type="entry name" value="BAR DOMAIN-CONTAINING PROTEIN"/>
    <property type="match status" value="1"/>
</dbReference>
<dbReference type="AlphaFoldDB" id="Q4Q6H8"/>
<dbReference type="KEGG" id="lma:LMJF_31_0850"/>
<feature type="compositionally biased region" description="Polar residues" evidence="2">
    <location>
        <begin position="275"/>
        <end position="288"/>
    </location>
</feature>
<reference evidence="3 4" key="1">
    <citation type="journal article" date="2005" name="Science">
        <title>The genome of the kinetoplastid parasite, Leishmania major.</title>
        <authorList>
            <person name="Ivens A.C."/>
            <person name="Peacock C.S."/>
            <person name="Worthey E.A."/>
            <person name="Murphy L."/>
            <person name="Aggarwal G."/>
            <person name="Berriman M."/>
            <person name="Sisk E."/>
            <person name="Rajandream M.A."/>
            <person name="Adlem E."/>
            <person name="Aert R."/>
            <person name="Anupama A."/>
            <person name="Apostolou Z."/>
            <person name="Attipoe P."/>
            <person name="Bason N."/>
            <person name="Bauser C."/>
            <person name="Beck A."/>
            <person name="Beverley S.M."/>
            <person name="Bianchettin G."/>
            <person name="Borzym K."/>
            <person name="Bothe G."/>
            <person name="Bruschi C.V."/>
            <person name="Collins M."/>
            <person name="Cadag E."/>
            <person name="Ciarloni L."/>
            <person name="Clayton C."/>
            <person name="Coulson R.M."/>
            <person name="Cronin A."/>
            <person name="Cruz A.K."/>
            <person name="Davies R.M."/>
            <person name="De Gaudenzi J."/>
            <person name="Dobson D.E."/>
            <person name="Duesterhoeft A."/>
            <person name="Fazelina G."/>
            <person name="Fosker N."/>
            <person name="Frasch A.C."/>
            <person name="Fraser A."/>
            <person name="Fuchs M."/>
            <person name="Gabel C."/>
            <person name="Goble A."/>
            <person name="Goffeau A."/>
            <person name="Harris D."/>
            <person name="Hertz-Fowler C."/>
            <person name="Hilbert H."/>
            <person name="Horn D."/>
            <person name="Huang Y."/>
            <person name="Klages S."/>
            <person name="Knights A."/>
            <person name="Kube M."/>
            <person name="Larke N."/>
            <person name="Litvin L."/>
            <person name="Lord A."/>
            <person name="Louie T."/>
            <person name="Marra M."/>
            <person name="Masuy D."/>
            <person name="Matthews K."/>
            <person name="Michaeli S."/>
            <person name="Mottram J.C."/>
            <person name="Muller-Auer S."/>
            <person name="Munden H."/>
            <person name="Nelson S."/>
            <person name="Norbertczak H."/>
            <person name="Oliver K."/>
            <person name="O'neil S."/>
            <person name="Pentony M."/>
            <person name="Pohl T.M."/>
            <person name="Price C."/>
            <person name="Purnelle B."/>
            <person name="Quail M.A."/>
            <person name="Rabbinowitsch E."/>
            <person name="Reinhardt R."/>
            <person name="Rieger M."/>
            <person name="Rinta J."/>
            <person name="Robben J."/>
            <person name="Robertson L."/>
            <person name="Ruiz J.C."/>
            <person name="Rutter S."/>
            <person name="Saunders D."/>
            <person name="Schafer M."/>
            <person name="Schein J."/>
            <person name="Schwartz D.C."/>
            <person name="Seeger K."/>
            <person name="Seyler A."/>
            <person name="Sharp S."/>
            <person name="Shin H."/>
            <person name="Sivam D."/>
            <person name="Squares R."/>
            <person name="Squares S."/>
            <person name="Tosato V."/>
            <person name="Vogt C."/>
            <person name="Volckaert G."/>
            <person name="Wambutt R."/>
            <person name="Warren T."/>
            <person name="Wedler H."/>
            <person name="Woodward J."/>
            <person name="Zhou S."/>
            <person name="Zimmermann W."/>
            <person name="Smith D.F."/>
            <person name="Blackwell J.M."/>
            <person name="Stuart K.D."/>
            <person name="Barrell B."/>
            <person name="Myler P.J."/>
        </authorList>
    </citation>
    <scope>NUCLEOTIDE SEQUENCE [LARGE SCALE GENOMIC DNA]</scope>
    <source>
        <strain evidence="4">MHOM/IL/81/Friedlin</strain>
    </source>
</reference>
<protein>
    <recommendedName>
        <fullName evidence="5">BAR domain-containing protein</fullName>
    </recommendedName>
</protein>
<evidence type="ECO:0008006" key="5">
    <source>
        <dbReference type="Google" id="ProtNLM"/>
    </source>
</evidence>
<dbReference type="eggNOG" id="ENOG502SKZT">
    <property type="taxonomic scope" value="Eukaryota"/>
</dbReference>
<dbReference type="VEuPathDB" id="TriTrypDB:LmjF.31.0850"/>
<feature type="region of interest" description="Disordered" evidence="2">
    <location>
        <begin position="275"/>
        <end position="294"/>
    </location>
</feature>
<dbReference type="InParanoid" id="Q4Q6H8"/>
<dbReference type="PANTHER" id="PTHR38148:SF3">
    <property type="entry name" value="BAR DOMAIN-CONTAINING PROTEIN"/>
    <property type="match status" value="1"/>
</dbReference>
<dbReference type="OMA" id="NCRNEFE"/>
<evidence type="ECO:0000313" key="4">
    <source>
        <dbReference type="Proteomes" id="UP000000542"/>
    </source>
</evidence>
<dbReference type="SUPFAM" id="SSF103657">
    <property type="entry name" value="BAR/IMD domain-like"/>
    <property type="match status" value="1"/>
</dbReference>
<reference evidence="3 4" key="2">
    <citation type="journal article" date="2011" name="Genome Res.">
        <title>Chromosome and gene copy number variation allow major structural change between species and strains of Leishmania.</title>
        <authorList>
            <person name="Rogers M.B."/>
            <person name="Hilley J.D."/>
            <person name="Dickens N.J."/>
            <person name="Wilkes J."/>
            <person name="Bates P.A."/>
            <person name="Depledge D.P."/>
            <person name="Harris D."/>
            <person name="Her Y."/>
            <person name="Herzyk P."/>
            <person name="Imamura H."/>
            <person name="Otto T.D."/>
            <person name="Sanders M."/>
            <person name="Seeger K."/>
            <person name="Dujardin J.C."/>
            <person name="Berriman M."/>
            <person name="Smith D.F."/>
            <person name="Hertz-Fowler C."/>
            <person name="Mottram J.C."/>
        </authorList>
    </citation>
    <scope>NUCLEOTIDE SEQUENCE [LARGE SCALE GENOMIC DNA]</scope>
    <source>
        <strain evidence="4">MHOM/IL/81/Friedlin</strain>
    </source>
</reference>
<proteinExistence type="predicted"/>
<evidence type="ECO:0000313" key="3">
    <source>
        <dbReference type="EMBL" id="CAJ08272.1"/>
    </source>
</evidence>
<dbReference type="VEuPathDB" id="TriTrypDB:LMJFC_310015700"/>
<accession>Q4Q6H8</accession>
<feature type="coiled-coil region" evidence="1">
    <location>
        <begin position="99"/>
        <end position="136"/>
    </location>
</feature>
<evidence type="ECO:0000256" key="2">
    <source>
        <dbReference type="SAM" id="MobiDB-lite"/>
    </source>
</evidence>